<dbReference type="AlphaFoldDB" id="A0A1V3IM54"/>
<dbReference type="EMBL" id="MLHK01000077">
    <property type="protein sequence ID" value="OOF43169.1"/>
    <property type="molecule type" value="Genomic_DNA"/>
</dbReference>
<sequence>MNQTVRHMAIDGDRLHNIFLISDEKYYQYYFIDNMILTYKYEFGTNTGQVKIAFFFSSSSRKKDFDRNSELTFEIIGIKNETDTTAAIRKNIENDILEKVRILIKGEYEKIIKERNQELQVLESDEKSSKEKQKQPDLFVEGKNG</sequence>
<gene>
    <name evidence="2" type="ORF">BKK51_11945</name>
</gene>
<comment type="caution">
    <text evidence="2">The sequence shown here is derived from an EMBL/GenBank/DDBJ whole genome shotgun (WGS) entry which is preliminary data.</text>
</comment>
<organism evidence="2 3">
    <name type="scientific">Rodentibacter trehalosifermentans</name>
    <dbReference type="NCBI Taxonomy" id="1908263"/>
    <lineage>
        <taxon>Bacteria</taxon>
        <taxon>Pseudomonadati</taxon>
        <taxon>Pseudomonadota</taxon>
        <taxon>Gammaproteobacteria</taxon>
        <taxon>Pasteurellales</taxon>
        <taxon>Pasteurellaceae</taxon>
        <taxon>Rodentibacter</taxon>
    </lineage>
</organism>
<accession>A0A1V3IM54</accession>
<feature type="region of interest" description="Disordered" evidence="1">
    <location>
        <begin position="122"/>
        <end position="145"/>
    </location>
</feature>
<name>A0A1V3IM54_9PAST</name>
<dbReference type="Proteomes" id="UP000188728">
    <property type="component" value="Unassembled WGS sequence"/>
</dbReference>
<evidence type="ECO:0000313" key="2">
    <source>
        <dbReference type="EMBL" id="OOF43169.1"/>
    </source>
</evidence>
<feature type="compositionally biased region" description="Basic and acidic residues" evidence="1">
    <location>
        <begin position="124"/>
        <end position="135"/>
    </location>
</feature>
<proteinExistence type="predicted"/>
<reference evidence="2 3" key="1">
    <citation type="submission" date="2016-10" db="EMBL/GenBank/DDBJ databases">
        <title>Rodentibacter gen. nov. and new species.</title>
        <authorList>
            <person name="Christensen H."/>
        </authorList>
    </citation>
    <scope>NUCLEOTIDE SEQUENCE [LARGE SCALE GENOMIC DNA]</scope>
    <source>
        <strain evidence="2 3">H1983213011</strain>
    </source>
</reference>
<protein>
    <submittedName>
        <fullName evidence="2">Uncharacterized protein</fullName>
    </submittedName>
</protein>
<evidence type="ECO:0000313" key="3">
    <source>
        <dbReference type="Proteomes" id="UP000188728"/>
    </source>
</evidence>
<evidence type="ECO:0000256" key="1">
    <source>
        <dbReference type="SAM" id="MobiDB-lite"/>
    </source>
</evidence>